<dbReference type="OrthoDB" id="10060618at2759"/>
<protein>
    <submittedName>
        <fullName evidence="1">Uncharacterized protein</fullName>
    </submittedName>
</protein>
<sequence>MRTHSVDIAHLILIRGANIKKAELLGSSFHHKKNLPVAVVEAMRPLFRDLSHADLLKKCLHGSTQNPNESVNNVNWTRITKKTFVHIEALSLLTYDARSTFNIRNVTLSLEITQFRL</sequence>
<gene>
    <name evidence="1" type="ORF">AVEN_117245_1</name>
</gene>
<keyword evidence="2" id="KW-1185">Reference proteome</keyword>
<dbReference type="AlphaFoldDB" id="A0A4Y2AWS3"/>
<dbReference type="EMBL" id="BGPR01000037">
    <property type="protein sequence ID" value="GBL84502.1"/>
    <property type="molecule type" value="Genomic_DNA"/>
</dbReference>
<evidence type="ECO:0000313" key="2">
    <source>
        <dbReference type="Proteomes" id="UP000499080"/>
    </source>
</evidence>
<comment type="caution">
    <text evidence="1">The sequence shown here is derived from an EMBL/GenBank/DDBJ whole genome shotgun (WGS) entry which is preliminary data.</text>
</comment>
<dbReference type="Proteomes" id="UP000499080">
    <property type="component" value="Unassembled WGS sequence"/>
</dbReference>
<reference evidence="1 2" key="1">
    <citation type="journal article" date="2019" name="Sci. Rep.">
        <title>Orb-weaving spider Araneus ventricosus genome elucidates the spidroin gene catalogue.</title>
        <authorList>
            <person name="Kono N."/>
            <person name="Nakamura H."/>
            <person name="Ohtoshi R."/>
            <person name="Moran D.A.P."/>
            <person name="Shinohara A."/>
            <person name="Yoshida Y."/>
            <person name="Fujiwara M."/>
            <person name="Mori M."/>
            <person name="Tomita M."/>
            <person name="Arakawa K."/>
        </authorList>
    </citation>
    <scope>NUCLEOTIDE SEQUENCE [LARGE SCALE GENOMIC DNA]</scope>
</reference>
<accession>A0A4Y2AWS3</accession>
<evidence type="ECO:0000313" key="1">
    <source>
        <dbReference type="EMBL" id="GBL84502.1"/>
    </source>
</evidence>
<proteinExistence type="predicted"/>
<name>A0A4Y2AWS3_ARAVE</name>
<organism evidence="1 2">
    <name type="scientific">Araneus ventricosus</name>
    <name type="common">Orbweaver spider</name>
    <name type="synonym">Epeira ventricosa</name>
    <dbReference type="NCBI Taxonomy" id="182803"/>
    <lineage>
        <taxon>Eukaryota</taxon>
        <taxon>Metazoa</taxon>
        <taxon>Ecdysozoa</taxon>
        <taxon>Arthropoda</taxon>
        <taxon>Chelicerata</taxon>
        <taxon>Arachnida</taxon>
        <taxon>Araneae</taxon>
        <taxon>Araneomorphae</taxon>
        <taxon>Entelegynae</taxon>
        <taxon>Araneoidea</taxon>
        <taxon>Araneidae</taxon>
        <taxon>Araneus</taxon>
    </lineage>
</organism>